<feature type="transmembrane region" description="Helical" evidence="6">
    <location>
        <begin position="462"/>
        <end position="484"/>
    </location>
</feature>
<dbReference type="SUPFAM" id="SSF103473">
    <property type="entry name" value="MFS general substrate transporter"/>
    <property type="match status" value="1"/>
</dbReference>
<feature type="transmembrane region" description="Helical" evidence="6">
    <location>
        <begin position="69"/>
        <end position="86"/>
    </location>
</feature>
<feature type="transmembrane region" description="Helical" evidence="6">
    <location>
        <begin position="303"/>
        <end position="331"/>
    </location>
</feature>
<dbReference type="KEGG" id="kne:92183239"/>
<keyword evidence="8" id="KW-1185">Reference proteome</keyword>
<dbReference type="GeneID" id="92183239"/>
<feature type="transmembrane region" description="Helical" evidence="6">
    <location>
        <begin position="431"/>
        <end position="450"/>
    </location>
</feature>
<evidence type="ECO:0000256" key="6">
    <source>
        <dbReference type="SAM" id="Phobius"/>
    </source>
</evidence>
<evidence type="ECO:0000256" key="4">
    <source>
        <dbReference type="ARBA" id="ARBA00022989"/>
    </source>
</evidence>
<dbReference type="GO" id="GO:0022857">
    <property type="term" value="F:transmembrane transporter activity"/>
    <property type="evidence" value="ECO:0007669"/>
    <property type="project" value="InterPro"/>
</dbReference>
<evidence type="ECO:0000256" key="5">
    <source>
        <dbReference type="ARBA" id="ARBA00023136"/>
    </source>
</evidence>
<keyword evidence="2" id="KW-0813">Transport</keyword>
<dbReference type="InterPro" id="IPR036259">
    <property type="entry name" value="MFS_trans_sf"/>
</dbReference>
<dbReference type="GO" id="GO:0016020">
    <property type="term" value="C:membrane"/>
    <property type="evidence" value="ECO:0007669"/>
    <property type="project" value="UniProtKB-SubCell"/>
</dbReference>
<feature type="transmembrane region" description="Helical" evidence="6">
    <location>
        <begin position="202"/>
        <end position="220"/>
    </location>
</feature>
<dbReference type="InterPro" id="IPR011701">
    <property type="entry name" value="MFS"/>
</dbReference>
<dbReference type="Pfam" id="PF07690">
    <property type="entry name" value="MFS_1"/>
    <property type="match status" value="1"/>
</dbReference>
<dbReference type="EMBL" id="JBCAWK010000011">
    <property type="protein sequence ID" value="KAK8846891.1"/>
    <property type="molecule type" value="Genomic_DNA"/>
</dbReference>
<feature type="transmembrane region" description="Helical" evidence="6">
    <location>
        <begin position="402"/>
        <end position="424"/>
    </location>
</feature>
<keyword evidence="3 6" id="KW-0812">Transmembrane</keyword>
<dbReference type="Gene3D" id="1.20.1250.20">
    <property type="entry name" value="MFS general substrate transporter like domains"/>
    <property type="match status" value="2"/>
</dbReference>
<dbReference type="RefSeq" id="XP_066800841.1">
    <property type="nucleotide sequence ID" value="XM_066949068.1"/>
</dbReference>
<feature type="transmembrane region" description="Helical" evidence="6">
    <location>
        <begin position="140"/>
        <end position="164"/>
    </location>
</feature>
<evidence type="ECO:0000313" key="7">
    <source>
        <dbReference type="EMBL" id="KAK8846891.1"/>
    </source>
</evidence>
<feature type="transmembrane region" description="Helical" evidence="6">
    <location>
        <begin position="232"/>
        <end position="254"/>
    </location>
</feature>
<evidence type="ECO:0000313" key="8">
    <source>
        <dbReference type="Proteomes" id="UP001388673"/>
    </source>
</evidence>
<dbReference type="AlphaFoldDB" id="A0AAW0YYT4"/>
<keyword evidence="4 6" id="KW-1133">Transmembrane helix</keyword>
<evidence type="ECO:0000256" key="1">
    <source>
        <dbReference type="ARBA" id="ARBA00004141"/>
    </source>
</evidence>
<evidence type="ECO:0008006" key="9">
    <source>
        <dbReference type="Google" id="ProtNLM"/>
    </source>
</evidence>
<accession>A0AAW0YYT4</accession>
<organism evidence="7 8">
    <name type="scientific">Kwoniella newhampshirensis</name>
    <dbReference type="NCBI Taxonomy" id="1651941"/>
    <lineage>
        <taxon>Eukaryota</taxon>
        <taxon>Fungi</taxon>
        <taxon>Dikarya</taxon>
        <taxon>Basidiomycota</taxon>
        <taxon>Agaricomycotina</taxon>
        <taxon>Tremellomycetes</taxon>
        <taxon>Tremellales</taxon>
        <taxon>Cryptococcaceae</taxon>
        <taxon>Kwoniella</taxon>
    </lineage>
</organism>
<comment type="caution">
    <text evidence="7">The sequence shown here is derived from an EMBL/GenBank/DDBJ whole genome shotgun (WGS) entry which is preliminary data.</text>
</comment>
<comment type="subcellular location">
    <subcellularLocation>
        <location evidence="1">Membrane</location>
        <topology evidence="1">Multi-pass membrane protein</topology>
    </subcellularLocation>
</comment>
<dbReference type="Proteomes" id="UP001388673">
    <property type="component" value="Unassembled WGS sequence"/>
</dbReference>
<feature type="transmembrane region" description="Helical" evidence="6">
    <location>
        <begin position="368"/>
        <end position="390"/>
    </location>
</feature>
<proteinExistence type="predicted"/>
<gene>
    <name evidence="7" type="ORF">IAR55_005981</name>
</gene>
<name>A0AAW0YYT4_9TREE</name>
<evidence type="ECO:0000256" key="2">
    <source>
        <dbReference type="ARBA" id="ARBA00022448"/>
    </source>
</evidence>
<protein>
    <recommendedName>
        <fullName evidence="9">Major facilitator superfamily (MFS) profile domain-containing protein</fullName>
    </recommendedName>
</protein>
<sequence>MSSTDGNHELEKMGSAQEAVDHDPHKFDVINEQIKEVADEQTWHQAHIGVDEELTPEEKEIERKFVRRIDWHLMPLLLITYGFQYADKISLSSGVAFDLRKDTHLVGNDFAWLSTGFYLAYLIFELPFGYIMQKYPMDKVLGLTVLGWGVVVLCMAACTNFTQLMAVRTLLGILEAPVTPGFLIIITAWYRREEQMVRSMAFFAMNSFFSLFILMANYGIGSAAVGSKIASWKAINLFLGALSFVWGCILLLSLSTPKNSRWLTEEEKVYAHARLVRNKTGESTSGIAINWVQVREAFTDPQVYFLCFFTFLGMAASGGFSTFSTIILQSFGLDKEQTISYQLPWYAFMFVGSVFVGWFVNTYPNKNWMLILAVTMIIPSVVGIFLEGLLPNSKRWGRLVGFWITGCFNPPCYMIWCMTSLNVAGRTKKSVVQALNFLFWCLGFVIGPQTFQASTAPQYRPGLYFCCACFVVAELDLVAWYIWVRWENKRRDKRNEMMGITPEQAMIEGCLYGLKDMTDRQNPHFRYHY</sequence>
<evidence type="ECO:0000256" key="3">
    <source>
        <dbReference type="ARBA" id="ARBA00022692"/>
    </source>
</evidence>
<feature type="transmembrane region" description="Helical" evidence="6">
    <location>
        <begin position="110"/>
        <end position="128"/>
    </location>
</feature>
<feature type="transmembrane region" description="Helical" evidence="6">
    <location>
        <begin position="170"/>
        <end position="190"/>
    </location>
</feature>
<reference evidence="7 8" key="1">
    <citation type="journal article" date="2024" name="bioRxiv">
        <title>Comparative genomics of Cryptococcus and Kwoniella reveals pathogenesis evolution and contrasting karyotype dynamics via intercentromeric recombination or chromosome fusion.</title>
        <authorList>
            <person name="Coelho M.A."/>
            <person name="David-Palma M."/>
            <person name="Shea T."/>
            <person name="Bowers K."/>
            <person name="McGinley-Smith S."/>
            <person name="Mohammad A.W."/>
            <person name="Gnirke A."/>
            <person name="Yurkov A.M."/>
            <person name="Nowrousian M."/>
            <person name="Sun S."/>
            <person name="Cuomo C.A."/>
            <person name="Heitman J."/>
        </authorList>
    </citation>
    <scope>NUCLEOTIDE SEQUENCE [LARGE SCALE GENOMIC DNA]</scope>
    <source>
        <strain evidence="7 8">CBS 13917</strain>
    </source>
</reference>
<dbReference type="PANTHER" id="PTHR43791">
    <property type="entry name" value="PERMEASE-RELATED"/>
    <property type="match status" value="1"/>
</dbReference>
<dbReference type="PANTHER" id="PTHR43791:SF97">
    <property type="entry name" value="ALLANTOATE TRANSPORTER, PUTATIVE (AFU_ORTHOLOGUE AFUA_1G14700)-RELATED"/>
    <property type="match status" value="1"/>
</dbReference>
<feature type="transmembrane region" description="Helical" evidence="6">
    <location>
        <begin position="343"/>
        <end position="361"/>
    </location>
</feature>
<keyword evidence="5 6" id="KW-0472">Membrane</keyword>